<proteinExistence type="predicted"/>
<organism evidence="1 2">
    <name type="scientific">Peronosclerospora sorghi</name>
    <dbReference type="NCBI Taxonomy" id="230839"/>
    <lineage>
        <taxon>Eukaryota</taxon>
        <taxon>Sar</taxon>
        <taxon>Stramenopiles</taxon>
        <taxon>Oomycota</taxon>
        <taxon>Peronosporomycetes</taxon>
        <taxon>Peronosporales</taxon>
        <taxon>Peronosporaceae</taxon>
        <taxon>Peronosclerospora</taxon>
    </lineage>
</organism>
<sequence>MAQLRRAAANGNLEKVIELRSDWAFQNKKGESVLHVAVAEDQLEIVRYLVANGAMLNLQEKKHRFTPLMLALAQQPPSFEEIFQTILKGKPDLNVQDSSGQTVLHLATGLLGNTLHIEKLFRTAANDSEYEEETVLKLLLKAKANVNAVDMKKISALHIAVGKGNLEIVQLLIERVEPTSMLLTTRAIHHCNVLSICCLEARVHPKIIYWRMCRHWACTKNGDSQLEMISYLISKVSEIYSG</sequence>
<evidence type="ECO:0000313" key="2">
    <source>
        <dbReference type="Proteomes" id="UP001163321"/>
    </source>
</evidence>
<evidence type="ECO:0000313" key="1">
    <source>
        <dbReference type="EMBL" id="KAI9918088.1"/>
    </source>
</evidence>
<protein>
    <submittedName>
        <fullName evidence="1">Uncharacterized protein</fullName>
    </submittedName>
</protein>
<dbReference type="Proteomes" id="UP001163321">
    <property type="component" value="Chromosome 13"/>
</dbReference>
<comment type="caution">
    <text evidence="1">The sequence shown here is derived from an EMBL/GenBank/DDBJ whole genome shotgun (WGS) entry which is preliminary data.</text>
</comment>
<dbReference type="EMBL" id="CM047592">
    <property type="protein sequence ID" value="KAI9918088.1"/>
    <property type="molecule type" value="Genomic_DNA"/>
</dbReference>
<keyword evidence="2" id="KW-1185">Reference proteome</keyword>
<reference evidence="1 2" key="1">
    <citation type="journal article" date="2022" name="bioRxiv">
        <title>The genome of the oomycete Peronosclerospora sorghi, a cosmopolitan pathogen of maize and sorghum, is inflated with dispersed pseudogenes.</title>
        <authorList>
            <person name="Fletcher K."/>
            <person name="Martin F."/>
            <person name="Isakeit T."/>
            <person name="Cavanaugh K."/>
            <person name="Magill C."/>
            <person name="Michelmore R."/>
        </authorList>
    </citation>
    <scope>NUCLEOTIDE SEQUENCE [LARGE SCALE GENOMIC DNA]</scope>
    <source>
        <strain evidence="1">P6</strain>
    </source>
</reference>
<accession>A0ACC0WJ37</accession>
<gene>
    <name evidence="1" type="ORF">PsorP6_012532</name>
</gene>
<name>A0ACC0WJ37_9STRA</name>